<dbReference type="PANTHER" id="PTHR34003:SF2">
    <property type="entry name" value="SNOAL-LIKE DOMAIN-CONTAINING PROTEIN"/>
    <property type="match status" value="1"/>
</dbReference>
<name>A0A418MC74_9BACT</name>
<accession>A0A418MC74</accession>
<dbReference type="InterPro" id="IPR032710">
    <property type="entry name" value="NTF2-like_dom_sf"/>
</dbReference>
<proteinExistence type="predicted"/>
<dbReference type="RefSeq" id="WP_119668198.1">
    <property type="nucleotide sequence ID" value="NZ_QXED01000003.1"/>
</dbReference>
<dbReference type="OrthoDB" id="336094at2"/>
<organism evidence="2 3">
    <name type="scientific">Fibrisoma montanum</name>
    <dbReference type="NCBI Taxonomy" id="2305895"/>
    <lineage>
        <taxon>Bacteria</taxon>
        <taxon>Pseudomonadati</taxon>
        <taxon>Bacteroidota</taxon>
        <taxon>Cytophagia</taxon>
        <taxon>Cytophagales</taxon>
        <taxon>Spirosomataceae</taxon>
        <taxon>Fibrisoma</taxon>
    </lineage>
</organism>
<dbReference type="EMBL" id="QXED01000003">
    <property type="protein sequence ID" value="RIV23982.1"/>
    <property type="molecule type" value="Genomic_DNA"/>
</dbReference>
<dbReference type="SUPFAM" id="SSF54427">
    <property type="entry name" value="NTF2-like"/>
    <property type="match status" value="1"/>
</dbReference>
<evidence type="ECO:0000313" key="2">
    <source>
        <dbReference type="EMBL" id="RIV23982.1"/>
    </source>
</evidence>
<dbReference type="PANTHER" id="PTHR34003">
    <property type="entry name" value="BLL2395 PROTEIN"/>
    <property type="match status" value="1"/>
</dbReference>
<sequence>MTEQQISAELDRLISMMASGKALETFDEFYHNDIEKTDLDGVTHKGKIENRRIGEELLAKVKAVRDFTAVGKVVKGNRSFLVWSLDYDHADNGPVKLVEVAIQDWQDGKIIREYYAA</sequence>
<dbReference type="AlphaFoldDB" id="A0A418MC74"/>
<dbReference type="Proteomes" id="UP000283523">
    <property type="component" value="Unassembled WGS sequence"/>
</dbReference>
<dbReference type="Pfam" id="PF20409">
    <property type="entry name" value="SnoaL_5"/>
    <property type="match status" value="1"/>
</dbReference>
<feature type="domain" description="SnoaL-like" evidence="1">
    <location>
        <begin position="1"/>
        <end position="114"/>
    </location>
</feature>
<dbReference type="InterPro" id="IPR046860">
    <property type="entry name" value="SnoaL_5"/>
</dbReference>
<dbReference type="Gene3D" id="3.10.450.50">
    <property type="match status" value="1"/>
</dbReference>
<keyword evidence="3" id="KW-1185">Reference proteome</keyword>
<gene>
    <name evidence="2" type="ORF">DYU11_13545</name>
</gene>
<evidence type="ECO:0000259" key="1">
    <source>
        <dbReference type="Pfam" id="PF20409"/>
    </source>
</evidence>
<evidence type="ECO:0000313" key="3">
    <source>
        <dbReference type="Proteomes" id="UP000283523"/>
    </source>
</evidence>
<protein>
    <submittedName>
        <fullName evidence="2">Nuclear transport factor 2 family protein</fullName>
    </submittedName>
</protein>
<reference evidence="2 3" key="1">
    <citation type="submission" date="2018-08" db="EMBL/GenBank/DDBJ databases">
        <title>Fibrisoma montanum sp. nov., isolated from Danxia mountain soil.</title>
        <authorList>
            <person name="Huang Y."/>
        </authorList>
    </citation>
    <scope>NUCLEOTIDE SEQUENCE [LARGE SCALE GENOMIC DNA]</scope>
    <source>
        <strain evidence="2 3">HYT19</strain>
    </source>
</reference>
<comment type="caution">
    <text evidence="2">The sequence shown here is derived from an EMBL/GenBank/DDBJ whole genome shotgun (WGS) entry which is preliminary data.</text>
</comment>